<dbReference type="Pfam" id="PF20082">
    <property type="entry name" value="DUF6476"/>
    <property type="match status" value="1"/>
</dbReference>
<gene>
    <name evidence="1" type="ORF">POI8812_02668</name>
</gene>
<proteinExistence type="predicted"/>
<dbReference type="Proteomes" id="UP000244932">
    <property type="component" value="Unassembled WGS sequence"/>
</dbReference>
<keyword evidence="2" id="KW-1185">Reference proteome</keyword>
<evidence type="ECO:0000313" key="2">
    <source>
        <dbReference type="Proteomes" id="UP000244932"/>
    </source>
</evidence>
<evidence type="ECO:0000313" key="1">
    <source>
        <dbReference type="EMBL" id="SPF30332.1"/>
    </source>
</evidence>
<name>A0A2R8ADU3_9RHOB</name>
<dbReference type="InterPro" id="IPR045519">
    <property type="entry name" value="DUF6476"/>
</dbReference>
<dbReference type="AlphaFoldDB" id="A0A2R8ADU3"/>
<protein>
    <submittedName>
        <fullName evidence="1">Uncharacterized protein</fullName>
    </submittedName>
</protein>
<dbReference type="EMBL" id="OMKW01000003">
    <property type="protein sequence ID" value="SPF30332.1"/>
    <property type="molecule type" value="Genomic_DNA"/>
</dbReference>
<organism evidence="1 2">
    <name type="scientific">Pontivivens insulae</name>
    <dbReference type="NCBI Taxonomy" id="1639689"/>
    <lineage>
        <taxon>Bacteria</taxon>
        <taxon>Pseudomonadati</taxon>
        <taxon>Pseudomonadota</taxon>
        <taxon>Alphaproteobacteria</taxon>
        <taxon>Rhodobacterales</taxon>
        <taxon>Paracoccaceae</taxon>
        <taxon>Pontivivens</taxon>
    </lineage>
</organism>
<accession>A0A2R8ADU3</accession>
<sequence length="79" mass="8416">MILAVITVVGLLVIRLSATAPARPTLPDEIEVPAGEVISAVTFGQGWYAVVTMLEDGDQVLRLHRADGTTFDEVLIPAD</sequence>
<reference evidence="1 2" key="1">
    <citation type="submission" date="2018-03" db="EMBL/GenBank/DDBJ databases">
        <authorList>
            <person name="Keele B.F."/>
        </authorList>
    </citation>
    <scope>NUCLEOTIDE SEQUENCE [LARGE SCALE GENOMIC DNA]</scope>
    <source>
        <strain evidence="1 2">CeCT 8812</strain>
    </source>
</reference>